<keyword evidence="1" id="KW-0812">Transmembrane</keyword>
<accession>A2C8U2</accession>
<evidence type="ECO:0000256" key="1">
    <source>
        <dbReference type="SAM" id="Phobius"/>
    </source>
</evidence>
<dbReference type="Proteomes" id="UP000002274">
    <property type="component" value="Chromosome"/>
</dbReference>
<dbReference type="BioCyc" id="PMAR59922:G1G80-1016-MONOMER"/>
<keyword evidence="1" id="KW-0472">Membrane</keyword>
<feature type="transmembrane region" description="Helical" evidence="1">
    <location>
        <begin position="6"/>
        <end position="23"/>
    </location>
</feature>
<proteinExistence type="predicted"/>
<evidence type="ECO:0000313" key="3">
    <source>
        <dbReference type="Proteomes" id="UP000002274"/>
    </source>
</evidence>
<evidence type="ECO:0000313" key="2">
    <source>
        <dbReference type="EMBL" id="ABM77902.1"/>
    </source>
</evidence>
<dbReference type="KEGG" id="pmf:P9303_11531"/>
<sequence>MNAGYIALGICLLVFLGLQFWWLGMTMRNGRGGANGWGKTGLFDFRSQQEVKPKDSIQSYKIRKQLEETFSKSP</sequence>
<reference evidence="2 3" key="1">
    <citation type="journal article" date="2007" name="PLoS Genet.">
        <title>Patterns and implications of gene gain and loss in the evolution of Prochlorococcus.</title>
        <authorList>
            <person name="Kettler G.C."/>
            <person name="Martiny A.C."/>
            <person name="Huang K."/>
            <person name="Zucker J."/>
            <person name="Coleman M.L."/>
            <person name="Rodrigue S."/>
            <person name="Chen F."/>
            <person name="Lapidus A."/>
            <person name="Ferriera S."/>
            <person name="Johnson J."/>
            <person name="Steglich C."/>
            <person name="Church G.M."/>
            <person name="Richardson P."/>
            <person name="Chisholm S.W."/>
        </authorList>
    </citation>
    <scope>NUCLEOTIDE SEQUENCE [LARGE SCALE GENOMIC DNA]</scope>
    <source>
        <strain evidence="2 3">MIT 9303</strain>
    </source>
</reference>
<organism evidence="2 3">
    <name type="scientific">Prochlorococcus marinus (strain MIT 9303)</name>
    <dbReference type="NCBI Taxonomy" id="59922"/>
    <lineage>
        <taxon>Bacteria</taxon>
        <taxon>Bacillati</taxon>
        <taxon>Cyanobacteriota</taxon>
        <taxon>Cyanophyceae</taxon>
        <taxon>Synechococcales</taxon>
        <taxon>Prochlorococcaceae</taxon>
        <taxon>Prochlorococcus</taxon>
    </lineage>
</organism>
<protein>
    <submittedName>
        <fullName evidence="2">Uncharacterized protein</fullName>
    </submittedName>
</protein>
<dbReference type="HOGENOM" id="CLU_2684856_0_0_3"/>
<dbReference type="EMBL" id="CP000554">
    <property type="protein sequence ID" value="ABM77902.1"/>
    <property type="molecule type" value="Genomic_DNA"/>
</dbReference>
<keyword evidence="1" id="KW-1133">Transmembrane helix</keyword>
<gene>
    <name evidence="2" type="ordered locus">P9303_11531</name>
</gene>
<name>A2C8U2_PROM3</name>
<dbReference type="AlphaFoldDB" id="A2C8U2"/>